<feature type="compositionally biased region" description="Polar residues" evidence="2">
    <location>
        <begin position="1"/>
        <end position="16"/>
    </location>
</feature>
<keyword evidence="6" id="KW-1185">Reference proteome</keyword>
<dbReference type="OrthoDB" id="417112at2759"/>
<dbReference type="Proteomes" id="UP000179920">
    <property type="component" value="Chromosome VII"/>
</dbReference>
<feature type="region of interest" description="Disordered" evidence="2">
    <location>
        <begin position="1"/>
        <end position="24"/>
    </location>
</feature>
<dbReference type="Pfam" id="PF01875">
    <property type="entry name" value="Memo"/>
    <property type="match status" value="1"/>
</dbReference>
<dbReference type="PANTHER" id="PTHR11060">
    <property type="entry name" value="PROTEIN MEMO1"/>
    <property type="match status" value="1"/>
</dbReference>
<dbReference type="InterPro" id="IPR002737">
    <property type="entry name" value="MEMO1_fam"/>
</dbReference>
<evidence type="ECO:0000313" key="6">
    <source>
        <dbReference type="Proteomes" id="UP000658997"/>
    </source>
</evidence>
<dbReference type="Proteomes" id="UP000658997">
    <property type="component" value="Unassembled WGS sequence"/>
</dbReference>
<reference evidence="4" key="3">
    <citation type="submission" date="2018-08" db="EMBL/GenBank/DDBJ databases">
        <authorList>
            <person name="Guldener U."/>
        </authorList>
    </citation>
    <scope>NUCLEOTIDE SEQUENCE</scope>
    <source>
        <strain evidence="4">UB2</strain>
    </source>
</reference>
<dbReference type="Gene3D" id="3.40.830.10">
    <property type="entry name" value="LigB-like"/>
    <property type="match status" value="1"/>
</dbReference>
<organism evidence="3 5">
    <name type="scientific">Ustilago bromivora</name>
    <dbReference type="NCBI Taxonomy" id="307758"/>
    <lineage>
        <taxon>Eukaryota</taxon>
        <taxon>Fungi</taxon>
        <taxon>Dikarya</taxon>
        <taxon>Basidiomycota</taxon>
        <taxon>Ustilaginomycotina</taxon>
        <taxon>Ustilaginomycetes</taxon>
        <taxon>Ustilaginales</taxon>
        <taxon>Ustilaginaceae</taxon>
        <taxon>Ustilago</taxon>
    </lineage>
</organism>
<dbReference type="AlphaFoldDB" id="A0A1K0G4J5"/>
<comment type="similarity">
    <text evidence="1">Belongs to the MEMO1 family.</text>
</comment>
<evidence type="ECO:0000313" key="5">
    <source>
        <dbReference type="Proteomes" id="UP000179920"/>
    </source>
</evidence>
<dbReference type="HAMAP" id="MF_00055">
    <property type="entry name" value="MEMO1"/>
    <property type="match status" value="1"/>
</dbReference>
<reference evidence="3" key="1">
    <citation type="submission" date="2016-04" db="EMBL/GenBank/DDBJ databases">
        <authorList>
            <person name="Evans L.H."/>
            <person name="Alamgir A."/>
            <person name="Owens N."/>
            <person name="Weber N.D."/>
            <person name="Virtaneva K."/>
            <person name="Barbian K."/>
            <person name="Babar A."/>
            <person name="Rosenke K."/>
        </authorList>
    </citation>
    <scope>NUCLEOTIDE SEQUENCE</scope>
    <source>
        <strain evidence="3">UB2112</strain>
    </source>
</reference>
<proteinExistence type="inferred from homology"/>
<dbReference type="CDD" id="cd07361">
    <property type="entry name" value="MEMO_like"/>
    <property type="match status" value="1"/>
</dbReference>
<protein>
    <submittedName>
        <fullName evidence="4">Related to protein tag-253</fullName>
    </submittedName>
</protein>
<name>A0A1K0G4J5_9BASI</name>
<dbReference type="PANTHER" id="PTHR11060:SF0">
    <property type="entry name" value="PROTEIN MEMO1"/>
    <property type="match status" value="1"/>
</dbReference>
<dbReference type="EMBL" id="ULHB01000054">
    <property type="protein sequence ID" value="SYW79397.1"/>
    <property type="molecule type" value="Genomic_DNA"/>
</dbReference>
<dbReference type="NCBIfam" id="TIGR04336">
    <property type="entry name" value="AmmeMemoSam_B"/>
    <property type="match status" value="1"/>
</dbReference>
<evidence type="ECO:0000256" key="2">
    <source>
        <dbReference type="SAM" id="MobiDB-lite"/>
    </source>
</evidence>
<reference evidence="5" key="2">
    <citation type="submission" date="2016-04" db="EMBL/GenBank/DDBJ databases">
        <authorList>
            <person name="Guldener U."/>
            <person name="Guldener U."/>
        </authorList>
    </citation>
    <scope>NUCLEOTIDE SEQUENCE [LARGE SCALE GENOMIC DNA]</scope>
    <source>
        <strain evidence="5">UB2112</strain>
    </source>
</reference>
<evidence type="ECO:0000313" key="3">
    <source>
        <dbReference type="EMBL" id="SAM82351.1"/>
    </source>
</evidence>
<evidence type="ECO:0000256" key="1">
    <source>
        <dbReference type="ARBA" id="ARBA00006315"/>
    </source>
</evidence>
<accession>A0A1K0G4J5</accession>
<gene>
    <name evidence="4" type="ORF">UBRO2_03081</name>
    <name evidence="3" type="ORF">UBRO_04654</name>
</gene>
<sequence length="353" mass="39180">MAPTTPRSASTRQASHAGSWYSDDQKDLDASLSEWLEDVDVKSLPTPLSVCEHKPSAESLPLPITNCRALIGPHAGYSYSGPAAAYAYRCIDNSQIERIFILGPSHHVYLDGCAVSGCEEYKTPLGNLKIDRQITEALKATGKFDTMTQSQDEDEHSIEMHLPYIYKMFKGKSIQIVPILVGAINTSKEDAYGKLLAPYLKDPRNFFVVSSDFCHWGSRFSYTYYRPAGSSLATTLSNRSPRSAYEQPPIHQSIRELDKSGIEAITHPWTKDGKTGKSAEEARLAFAEYLSSTKNTVCGRHPIGVLLAALAELEKTDKIQTECRFTRYEQSSQCLTPQDSSVSYASALVRFRN</sequence>
<evidence type="ECO:0000313" key="4">
    <source>
        <dbReference type="EMBL" id="SYW79397.1"/>
    </source>
</evidence>
<dbReference type="EMBL" id="LT558123">
    <property type="protein sequence ID" value="SAM82351.1"/>
    <property type="molecule type" value="Genomic_DNA"/>
</dbReference>